<evidence type="ECO:0000256" key="2">
    <source>
        <dbReference type="HAMAP-Rule" id="MF_01867"/>
    </source>
</evidence>
<dbReference type="NCBIfam" id="TIGR03998">
    <property type="entry name" value="thiol_BshC"/>
    <property type="match status" value="1"/>
</dbReference>
<reference evidence="5" key="1">
    <citation type="submission" date="2023-03" db="EMBL/GenBank/DDBJ databases">
        <title>Edaphobacter sp.</title>
        <authorList>
            <person name="Huber K.J."/>
            <person name="Papendorf J."/>
            <person name="Pilke C."/>
            <person name="Bunk B."/>
            <person name="Sproeer C."/>
            <person name="Pester M."/>
        </authorList>
    </citation>
    <scope>NUCLEOTIDE SEQUENCE</scope>
    <source>
        <strain evidence="5">DSM 110680</strain>
    </source>
</reference>
<dbReference type="EMBL" id="CP121196">
    <property type="protein sequence ID" value="XBH17518.1"/>
    <property type="molecule type" value="Genomic_DNA"/>
</dbReference>
<protein>
    <recommendedName>
        <fullName evidence="2">Putative cysteine ligase BshC</fullName>
        <ecNumber evidence="2">6.-.-.-</ecNumber>
    </recommendedName>
</protein>
<keyword evidence="1 2" id="KW-0436">Ligase</keyword>
<evidence type="ECO:0000256" key="1">
    <source>
        <dbReference type="ARBA" id="ARBA00022598"/>
    </source>
</evidence>
<dbReference type="RefSeq" id="WP_348262743.1">
    <property type="nucleotide sequence ID" value="NZ_CP121196.1"/>
</dbReference>
<dbReference type="EC" id="6.-.-.-" evidence="2"/>
<feature type="domain" description="Bacillithiol biosynthesis BshC C-terminal coiled-coil" evidence="4">
    <location>
        <begin position="376"/>
        <end position="522"/>
    </location>
</feature>
<proteinExistence type="inferred from homology"/>
<evidence type="ECO:0000259" key="4">
    <source>
        <dbReference type="Pfam" id="PF24850"/>
    </source>
</evidence>
<comment type="similarity">
    <text evidence="2">Belongs to the BshC family.</text>
</comment>
<accession>A0AAU7DKA3</accession>
<gene>
    <name evidence="2 5" type="primary">bshC</name>
    <name evidence="5" type="ORF">P8935_23500</name>
</gene>
<dbReference type="InterPro" id="IPR055398">
    <property type="entry name" value="Rossmann-like_BshC"/>
</dbReference>
<dbReference type="HAMAP" id="MF_01867">
    <property type="entry name" value="BshC"/>
    <property type="match status" value="1"/>
</dbReference>
<sequence length="535" mass="57746">MPSSDCYPIDVAPGLSRLFKDYCAGEAVVRPFYSSLPRETGWQQRCPLPDHWNEIVEVLATQNPTPAAASALEALRAGAATVLTGQQVGLLGGPLFTPFKAATAIARAQQATTAGHPHVPIFWLATEDHDFAEINHVVFPSRKELRKLVYTKTPAHAVPVGGVLLDESIGPLVDQAWELLGSSDAMDALAAAYRPGRTFGQAFGEFYAKAFAAQGLLVLDAAGREVHRLGSPVLRAAIELADELHAALLERNKTLETAGYHAQVAVTPQSSLLFLIHERSGERIALKRTAPTIAEPNGIWQAGREKFTTNDLVGVLAAEPERISPGALLRPVFQDFLLGTSLIVGGPAEVAYFAQSAVLYERILGRLTAAEARLSATLIEPAIGELLRKHELGLDRVFIESADSLAQLLAARAMPVEGKRKLAAAGTALDAELAPLLEYMKAMDAGLGRSADTASSKMRYQMNRLRRLAANFEMQREGSLRRHAEAIERALNPGGVLQERVHGAAYYFARYGFELSETLTSLAGDPCPGHKAVWL</sequence>
<evidence type="ECO:0000259" key="3">
    <source>
        <dbReference type="Pfam" id="PF10079"/>
    </source>
</evidence>
<dbReference type="InterPro" id="IPR055399">
    <property type="entry name" value="CC_BshC"/>
</dbReference>
<evidence type="ECO:0000313" key="5">
    <source>
        <dbReference type="EMBL" id="XBH17518.1"/>
    </source>
</evidence>
<dbReference type="Pfam" id="PF10079">
    <property type="entry name" value="Rossmann-like_BshC"/>
    <property type="match status" value="1"/>
</dbReference>
<dbReference type="GO" id="GO:0016874">
    <property type="term" value="F:ligase activity"/>
    <property type="evidence" value="ECO:0007669"/>
    <property type="project" value="UniProtKB-UniRule"/>
</dbReference>
<feature type="domain" description="Bacillithiol biosynthesis BshC N-terminal Rossmann-like" evidence="3">
    <location>
        <begin position="14"/>
        <end position="361"/>
    </location>
</feature>
<organism evidence="5">
    <name type="scientific">Telmatobacter sp. DSM 110680</name>
    <dbReference type="NCBI Taxonomy" id="3036704"/>
    <lineage>
        <taxon>Bacteria</taxon>
        <taxon>Pseudomonadati</taxon>
        <taxon>Acidobacteriota</taxon>
        <taxon>Terriglobia</taxon>
        <taxon>Terriglobales</taxon>
        <taxon>Acidobacteriaceae</taxon>
        <taxon>Telmatobacter</taxon>
    </lineage>
</organism>
<name>A0AAU7DKA3_9BACT</name>
<dbReference type="Pfam" id="PF24850">
    <property type="entry name" value="CC_BshC"/>
    <property type="match status" value="1"/>
</dbReference>
<dbReference type="InterPro" id="IPR011199">
    <property type="entry name" value="Bacillithiol_biosynth_BshC"/>
</dbReference>
<dbReference type="AlphaFoldDB" id="A0AAU7DKA3"/>